<proteinExistence type="predicted"/>
<dbReference type="EMBL" id="ACRO01000047">
    <property type="protein sequence ID" value="EGF86051.1"/>
    <property type="molecule type" value="Genomic_DNA"/>
</dbReference>
<evidence type="ECO:0000313" key="2">
    <source>
        <dbReference type="EMBL" id="EGF86051.1"/>
    </source>
</evidence>
<organism evidence="2 3">
    <name type="scientific">Gemella haemolysans M341</name>
    <dbReference type="NCBI Taxonomy" id="562981"/>
    <lineage>
        <taxon>Bacteria</taxon>
        <taxon>Bacillati</taxon>
        <taxon>Bacillota</taxon>
        <taxon>Bacilli</taxon>
        <taxon>Bacillales</taxon>
        <taxon>Gemellaceae</taxon>
        <taxon>Gemella</taxon>
    </lineage>
</organism>
<sequence length="111" mass="13155">MLDKEMKIDKKEVGRRIRDFRISKAYTLAEFGKLFKATKSNVSDWENGRVLPNKERQKKLAKLLQITVNELLYGNTEKDVEELYQRLIKLPRDEFINLMMRASIEFESEGE</sequence>
<gene>
    <name evidence="2" type="ORF">HMPREF0428_01853</name>
</gene>
<dbReference type="InterPro" id="IPR001387">
    <property type="entry name" value="Cro/C1-type_HTH"/>
</dbReference>
<feature type="domain" description="HTH cro/C1-type" evidence="1">
    <location>
        <begin position="17"/>
        <end position="71"/>
    </location>
</feature>
<reference evidence="2 3" key="1">
    <citation type="submission" date="2011-03" db="EMBL/GenBank/DDBJ databases">
        <title>The Genome Sequence of Gemella haemolysans M341.</title>
        <authorList>
            <consortium name="The Broad Institute Genome Sequencing Platform"/>
            <consortium name="The Broad Institute Genome Sequencing Center for Infectious Disease"/>
            <person name="Earl A."/>
            <person name="Ward D."/>
            <person name="Feldgarden M."/>
            <person name="Gevers D."/>
            <person name="Sibley C.D."/>
            <person name="Field T.R."/>
            <person name="Grinwis M."/>
            <person name="Eshaghurshan C.S."/>
            <person name="Surette M.G."/>
            <person name="Young S.K."/>
            <person name="Zeng Q."/>
            <person name="Gargeya S."/>
            <person name="Fitzgerald M."/>
            <person name="Haas B."/>
            <person name="Abouelleil A."/>
            <person name="Alvarado L."/>
            <person name="Arachchi H.M."/>
            <person name="Berlin A."/>
            <person name="Brown A."/>
            <person name="Chapman S.B."/>
            <person name="Chen Z."/>
            <person name="Dunbar C."/>
            <person name="Freedman E."/>
            <person name="Gearin G."/>
            <person name="Gellesch M."/>
            <person name="Goldberg J."/>
            <person name="Griggs A."/>
            <person name="Gujja S."/>
            <person name="Heilman E.R."/>
            <person name="Heiman D."/>
            <person name="Howarth C."/>
            <person name="Larson L."/>
            <person name="Lui A."/>
            <person name="MacDonald P.J.P."/>
            <person name="Mehta T."/>
            <person name="Montmayeur A."/>
            <person name="Murphy C."/>
            <person name="Neiman D."/>
            <person name="Pearson M."/>
            <person name="Priest M."/>
            <person name="Roberts A."/>
            <person name="Saif S."/>
            <person name="Shea T."/>
            <person name="Shenoy N."/>
            <person name="Sisk P."/>
            <person name="Stolte C."/>
            <person name="Sykes S."/>
            <person name="White J."/>
            <person name="Yandava C."/>
            <person name="Wortman J."/>
            <person name="Nusbaum C."/>
            <person name="Birren B."/>
        </authorList>
    </citation>
    <scope>NUCLEOTIDE SEQUENCE [LARGE SCALE GENOMIC DNA]</scope>
    <source>
        <strain evidence="2 3">M341</strain>
    </source>
</reference>
<comment type="caution">
    <text evidence="2">The sequence shown here is derived from an EMBL/GenBank/DDBJ whole genome shotgun (WGS) entry which is preliminary data.</text>
</comment>
<evidence type="ECO:0000313" key="3">
    <source>
        <dbReference type="Proteomes" id="UP000004773"/>
    </source>
</evidence>
<dbReference type="Gene3D" id="1.10.260.40">
    <property type="entry name" value="lambda repressor-like DNA-binding domains"/>
    <property type="match status" value="1"/>
</dbReference>
<dbReference type="RefSeq" id="WP_003148034.1">
    <property type="nucleotide sequence ID" value="NZ_GL883586.1"/>
</dbReference>
<protein>
    <recommendedName>
        <fullName evidence="1">HTH cro/C1-type domain-containing protein</fullName>
    </recommendedName>
</protein>
<name>A0AA87DRQ7_9BACL</name>
<accession>A0AA87DRQ7</accession>
<dbReference type="Proteomes" id="UP000004773">
    <property type="component" value="Unassembled WGS sequence"/>
</dbReference>
<dbReference type="CDD" id="cd00093">
    <property type="entry name" value="HTH_XRE"/>
    <property type="match status" value="1"/>
</dbReference>
<dbReference type="SUPFAM" id="SSF47413">
    <property type="entry name" value="lambda repressor-like DNA-binding domains"/>
    <property type="match status" value="1"/>
</dbReference>
<dbReference type="SMART" id="SM00530">
    <property type="entry name" value="HTH_XRE"/>
    <property type="match status" value="1"/>
</dbReference>
<dbReference type="GO" id="GO:0003677">
    <property type="term" value="F:DNA binding"/>
    <property type="evidence" value="ECO:0007669"/>
    <property type="project" value="InterPro"/>
</dbReference>
<dbReference type="InterPro" id="IPR010982">
    <property type="entry name" value="Lambda_DNA-bd_dom_sf"/>
</dbReference>
<dbReference type="AlphaFoldDB" id="A0AA87DRQ7"/>
<evidence type="ECO:0000259" key="1">
    <source>
        <dbReference type="PROSITE" id="PS50943"/>
    </source>
</evidence>
<dbReference type="PROSITE" id="PS50943">
    <property type="entry name" value="HTH_CROC1"/>
    <property type="match status" value="1"/>
</dbReference>
<dbReference type="Pfam" id="PF01381">
    <property type="entry name" value="HTH_3"/>
    <property type="match status" value="1"/>
</dbReference>